<name>A0A7W8Z4C7_9ACTN</name>
<accession>A0A7W8Z4C7</accession>
<dbReference type="RefSeq" id="WP_204070582.1">
    <property type="nucleotide sequence ID" value="NZ_BOOS01000049.1"/>
</dbReference>
<dbReference type="AlphaFoldDB" id="A0A7W8Z4C7"/>
<protein>
    <submittedName>
        <fullName evidence="1">Uncharacterized protein</fullName>
    </submittedName>
</protein>
<keyword evidence="2" id="KW-1185">Reference proteome</keyword>
<evidence type="ECO:0000313" key="2">
    <source>
        <dbReference type="Proteomes" id="UP000588112"/>
    </source>
</evidence>
<evidence type="ECO:0000313" key="1">
    <source>
        <dbReference type="EMBL" id="MBB5627185.1"/>
    </source>
</evidence>
<reference evidence="1 2" key="1">
    <citation type="submission" date="2020-08" db="EMBL/GenBank/DDBJ databases">
        <title>Sequencing the genomes of 1000 actinobacteria strains.</title>
        <authorList>
            <person name="Klenk H.-P."/>
        </authorList>
    </citation>
    <scope>NUCLEOTIDE SEQUENCE [LARGE SCALE GENOMIC DNA]</scope>
    <source>
        <strain evidence="1 2">DSM 45790</strain>
    </source>
</reference>
<comment type="caution">
    <text evidence="1">The sequence shown here is derived from an EMBL/GenBank/DDBJ whole genome shotgun (WGS) entry which is preliminary data.</text>
</comment>
<gene>
    <name evidence="1" type="ORF">BJ981_002884</name>
</gene>
<sequence length="321" mass="34849">MDHSVGQDGQAVHVVVTCTNRKRIAVADELRVRNVLARDVDERCDQWVRHISTAPAQVPASDMYAGEHWLIARRLAEIVGEKATLWVCSAGYGLIPVTTPIAPYAATFALGHGDSVAANAEGARRWWARLSRWVGPQRDQPRSFVALAARDPDATIIAVLSDPYLKACSTDLRGATSVLSDGDSLSVIGPAGRCPEIDDLMVPVTAALRAMVGGSLLSLNVRAAEYVLKESALRGDALQRPLLAKIMRDVIASVPDAPYKPAGTRMTDDEVRVFIRSRLEFGPTSATPLLRELRSSGRSCEHARFRNLFVEESRAAAGEWG</sequence>
<organism evidence="1 2">
    <name type="scientific">Sphaerisporangium krabiense</name>
    <dbReference type="NCBI Taxonomy" id="763782"/>
    <lineage>
        <taxon>Bacteria</taxon>
        <taxon>Bacillati</taxon>
        <taxon>Actinomycetota</taxon>
        <taxon>Actinomycetes</taxon>
        <taxon>Streptosporangiales</taxon>
        <taxon>Streptosporangiaceae</taxon>
        <taxon>Sphaerisporangium</taxon>
    </lineage>
</organism>
<dbReference type="Proteomes" id="UP000588112">
    <property type="component" value="Unassembled WGS sequence"/>
</dbReference>
<dbReference type="EMBL" id="JACHBR010000001">
    <property type="protein sequence ID" value="MBB5627185.1"/>
    <property type="molecule type" value="Genomic_DNA"/>
</dbReference>
<proteinExistence type="predicted"/>